<keyword evidence="3 5" id="KW-0238">DNA-binding</keyword>
<protein>
    <submittedName>
        <fullName evidence="9">Site-specific integrase</fullName>
    </submittedName>
</protein>
<evidence type="ECO:0000256" key="6">
    <source>
        <dbReference type="SAM" id="MobiDB-lite"/>
    </source>
</evidence>
<evidence type="ECO:0000256" key="2">
    <source>
        <dbReference type="ARBA" id="ARBA00022908"/>
    </source>
</evidence>
<feature type="region of interest" description="Disordered" evidence="6">
    <location>
        <begin position="104"/>
        <end position="157"/>
    </location>
</feature>
<dbReference type="Gene3D" id="1.10.150.130">
    <property type="match status" value="1"/>
</dbReference>
<accession>A0ABT8RI03</accession>
<dbReference type="PANTHER" id="PTHR30349">
    <property type="entry name" value="PHAGE INTEGRASE-RELATED"/>
    <property type="match status" value="1"/>
</dbReference>
<evidence type="ECO:0000256" key="3">
    <source>
        <dbReference type="ARBA" id="ARBA00023125"/>
    </source>
</evidence>
<dbReference type="InterPro" id="IPR013762">
    <property type="entry name" value="Integrase-like_cat_sf"/>
</dbReference>
<dbReference type="PROSITE" id="PS51898">
    <property type="entry name" value="TYR_RECOMBINASE"/>
    <property type="match status" value="1"/>
</dbReference>
<dbReference type="InterPro" id="IPR004107">
    <property type="entry name" value="Integrase_SAM-like_N"/>
</dbReference>
<comment type="caution">
    <text evidence="9">The sequence shown here is derived from an EMBL/GenBank/DDBJ whole genome shotgun (WGS) entry which is preliminary data.</text>
</comment>
<name>A0ABT8RI03_9BACT</name>
<organism evidence="9 10">
    <name type="scientific">Rhodocytophaga aerolata</name>
    <dbReference type="NCBI Taxonomy" id="455078"/>
    <lineage>
        <taxon>Bacteria</taxon>
        <taxon>Pseudomonadati</taxon>
        <taxon>Bacteroidota</taxon>
        <taxon>Cytophagia</taxon>
        <taxon>Cytophagales</taxon>
        <taxon>Rhodocytophagaceae</taxon>
        <taxon>Rhodocytophaga</taxon>
    </lineage>
</organism>
<keyword evidence="4" id="KW-0233">DNA recombination</keyword>
<dbReference type="Gene3D" id="1.10.443.10">
    <property type="entry name" value="Intergrase catalytic core"/>
    <property type="match status" value="1"/>
</dbReference>
<evidence type="ECO:0000256" key="5">
    <source>
        <dbReference type="PROSITE-ProRule" id="PRU01248"/>
    </source>
</evidence>
<dbReference type="PROSITE" id="PS51900">
    <property type="entry name" value="CB"/>
    <property type="match status" value="1"/>
</dbReference>
<dbReference type="Pfam" id="PF00589">
    <property type="entry name" value="Phage_integrase"/>
    <property type="match status" value="1"/>
</dbReference>
<reference evidence="9" key="1">
    <citation type="submission" date="2023-07" db="EMBL/GenBank/DDBJ databases">
        <title>The genome sequence of Rhodocytophaga aerolata KACC 12507.</title>
        <authorList>
            <person name="Zhang X."/>
        </authorList>
    </citation>
    <scope>NUCLEOTIDE SEQUENCE</scope>
    <source>
        <strain evidence="9">KACC 12507</strain>
    </source>
</reference>
<dbReference type="InterPro" id="IPR010998">
    <property type="entry name" value="Integrase_recombinase_N"/>
</dbReference>
<evidence type="ECO:0000313" key="9">
    <source>
        <dbReference type="EMBL" id="MDO1451715.1"/>
    </source>
</evidence>
<dbReference type="PANTHER" id="PTHR30349:SF64">
    <property type="entry name" value="PROPHAGE INTEGRASE INTD-RELATED"/>
    <property type="match status" value="1"/>
</dbReference>
<dbReference type="Proteomes" id="UP001168528">
    <property type="component" value="Unassembled WGS sequence"/>
</dbReference>
<dbReference type="Pfam" id="PF13495">
    <property type="entry name" value="Phage_int_SAM_4"/>
    <property type="match status" value="1"/>
</dbReference>
<evidence type="ECO:0000313" key="10">
    <source>
        <dbReference type="Proteomes" id="UP001168528"/>
    </source>
</evidence>
<dbReference type="InterPro" id="IPR044068">
    <property type="entry name" value="CB"/>
</dbReference>
<proteinExistence type="inferred from homology"/>
<feature type="domain" description="Core-binding (CB)" evidence="8">
    <location>
        <begin position="386"/>
        <end position="469"/>
    </location>
</feature>
<dbReference type="RefSeq" id="WP_302042511.1">
    <property type="nucleotide sequence ID" value="NZ_JAUKPO010000082.1"/>
</dbReference>
<dbReference type="InterPro" id="IPR050090">
    <property type="entry name" value="Tyrosine_recombinase_XerCD"/>
</dbReference>
<dbReference type="SUPFAM" id="SSF56349">
    <property type="entry name" value="DNA breaking-rejoining enzymes"/>
    <property type="match status" value="1"/>
</dbReference>
<sequence>MLYLPEGVESGFMEANVQEHISPRLTYVQTMHFNVSIEKISHKGADRIRVNIPYASEAIGQVKSIEGYAWSASMKCWHIPYTAAAYQKLKTLFPQISILSTQKAAQRTEGSSDSIGIPSSPTARNRPLTDVATGSSRTDHMPPTAEKMSNHASFSAAPAPTHPILSVEANQRPGGNEQAAPTHAATTKEVVLYLGASKLILQLPKNAADITFVRSLRYSRWDDVHFRWHITPSLTNLTLLRNYFGQRLKEEALPAVEAAAGGQRMETAGFKKAGLSQETPIQAKRGVDKALKAKQEQGLAATTLLLVTYMQGRVRLLFPYHTELIRLVKSLPLAKWDADNRWWTVADTEAVREGLQDFCTHHGWQLRLEQEQKPAVSSPVFKRDKSLFRPCPDAMIEKMSVQRYSYRTIKVYKRLFEEFINYYPTPPVEEITEAEIIAYLRHLVTERAVSHSYQNSAINAIKFYYERVLGGNRKFYYVDRPRREKVLPVVLSEKEVASILTKTDNLKHKCILLVIYSAGLRMGELLKLELSAIDKDRMRIHVKGAKGKKDRLTLLSEKTWQYLSDYINLYTPKRWVFEGPDEGPYSERSVQKIFKEACLRAEILKPATVHSLRHSFATHLLERGTDLRYIQVLLGHESAKTTEIYTHITTKGMQGVKSPLDAMKL</sequence>
<keyword evidence="2" id="KW-0229">DNA integration</keyword>
<evidence type="ECO:0000259" key="8">
    <source>
        <dbReference type="PROSITE" id="PS51900"/>
    </source>
</evidence>
<feature type="domain" description="Tyr recombinase" evidence="7">
    <location>
        <begin position="486"/>
        <end position="658"/>
    </location>
</feature>
<dbReference type="InterPro" id="IPR002104">
    <property type="entry name" value="Integrase_catalytic"/>
</dbReference>
<dbReference type="EMBL" id="JAUKPO010000082">
    <property type="protein sequence ID" value="MDO1451715.1"/>
    <property type="molecule type" value="Genomic_DNA"/>
</dbReference>
<dbReference type="InterPro" id="IPR011010">
    <property type="entry name" value="DNA_brk_join_enz"/>
</dbReference>
<evidence type="ECO:0000256" key="4">
    <source>
        <dbReference type="ARBA" id="ARBA00023172"/>
    </source>
</evidence>
<evidence type="ECO:0000259" key="7">
    <source>
        <dbReference type="PROSITE" id="PS51898"/>
    </source>
</evidence>
<gene>
    <name evidence="9" type="ORF">Q0590_35910</name>
</gene>
<comment type="similarity">
    <text evidence="1">Belongs to the 'phage' integrase family.</text>
</comment>
<evidence type="ECO:0000256" key="1">
    <source>
        <dbReference type="ARBA" id="ARBA00008857"/>
    </source>
</evidence>
<keyword evidence="10" id="KW-1185">Reference proteome</keyword>
<feature type="compositionally biased region" description="Low complexity" evidence="6">
    <location>
        <begin position="111"/>
        <end position="121"/>
    </location>
</feature>